<accession>A0A1A9UM52</accession>
<protein>
    <submittedName>
        <fullName evidence="2">Uncharacterized protein</fullName>
    </submittedName>
</protein>
<dbReference type="VEuPathDB" id="VectorBase:GAUT009006"/>
<evidence type="ECO:0000313" key="3">
    <source>
        <dbReference type="Proteomes" id="UP000078200"/>
    </source>
</evidence>
<reference evidence="2" key="1">
    <citation type="submission" date="2020-05" db="UniProtKB">
        <authorList>
            <consortium name="EnsemblMetazoa"/>
        </authorList>
    </citation>
    <scope>IDENTIFICATION</scope>
    <source>
        <strain evidence="2">TTRI</strain>
    </source>
</reference>
<keyword evidence="3" id="KW-1185">Reference proteome</keyword>
<feature type="region of interest" description="Disordered" evidence="1">
    <location>
        <begin position="67"/>
        <end position="103"/>
    </location>
</feature>
<organism evidence="2 3">
    <name type="scientific">Glossina austeni</name>
    <name type="common">Savannah tsetse fly</name>
    <dbReference type="NCBI Taxonomy" id="7395"/>
    <lineage>
        <taxon>Eukaryota</taxon>
        <taxon>Metazoa</taxon>
        <taxon>Ecdysozoa</taxon>
        <taxon>Arthropoda</taxon>
        <taxon>Hexapoda</taxon>
        <taxon>Insecta</taxon>
        <taxon>Pterygota</taxon>
        <taxon>Neoptera</taxon>
        <taxon>Endopterygota</taxon>
        <taxon>Diptera</taxon>
        <taxon>Brachycera</taxon>
        <taxon>Muscomorpha</taxon>
        <taxon>Hippoboscoidea</taxon>
        <taxon>Glossinidae</taxon>
        <taxon>Glossina</taxon>
    </lineage>
</organism>
<name>A0A1A9UM52_GLOAU</name>
<dbReference type="Proteomes" id="UP000078200">
    <property type="component" value="Unassembled WGS sequence"/>
</dbReference>
<dbReference type="STRING" id="7395.A0A1A9UM52"/>
<evidence type="ECO:0000256" key="1">
    <source>
        <dbReference type="SAM" id="MobiDB-lite"/>
    </source>
</evidence>
<dbReference type="AlphaFoldDB" id="A0A1A9UM52"/>
<dbReference type="EnsemblMetazoa" id="GAUT009006-RA">
    <property type="protein sequence ID" value="GAUT009006-PA"/>
    <property type="gene ID" value="GAUT009006"/>
</dbReference>
<evidence type="ECO:0000313" key="2">
    <source>
        <dbReference type="EnsemblMetazoa" id="GAUT009006-PA"/>
    </source>
</evidence>
<sequence>MPTNMRVQMVDSEMIHIYITDMENKRKICDNYSDIESSSDELDFEVCSEHDINNIDALSSDNADNIELSHESDSNDNTTFPESDAGENVEGTTCSHGNGEWTDVSEVDNIPSPMDFDISPRIAGPHISNDIKEPLDFFRLYFTDALIDSRGKVLQKLKSTKNTRIEVRLKKKKDVRSPSK</sequence>
<proteinExistence type="predicted"/>